<proteinExistence type="predicted"/>
<comment type="caution">
    <text evidence="1">The sequence shown here is derived from an EMBL/GenBank/DDBJ whole genome shotgun (WGS) entry which is preliminary data.</text>
</comment>
<organism evidence="1 2">
    <name type="scientific">Bacteroides thetaiotaomicron</name>
    <dbReference type="NCBI Taxonomy" id="818"/>
    <lineage>
        <taxon>Bacteria</taxon>
        <taxon>Pseudomonadati</taxon>
        <taxon>Bacteroidota</taxon>
        <taxon>Bacteroidia</taxon>
        <taxon>Bacteroidales</taxon>
        <taxon>Bacteroidaceae</taxon>
        <taxon>Bacteroides</taxon>
    </lineage>
</organism>
<dbReference type="RefSeq" id="WP_074859392.1">
    <property type="nucleotide sequence ID" value="NZ_FOAL01000016.1"/>
</dbReference>
<dbReference type="Proteomes" id="UP000283616">
    <property type="component" value="Unassembled WGS sequence"/>
</dbReference>
<name>A0A1H7W8F7_BACT4</name>
<gene>
    <name evidence="1" type="ORF">DW011_08745</name>
</gene>
<dbReference type="EMBL" id="QROV01000008">
    <property type="protein sequence ID" value="RHL60531.1"/>
    <property type="molecule type" value="Genomic_DNA"/>
</dbReference>
<reference evidence="1 2" key="1">
    <citation type="submission" date="2018-08" db="EMBL/GenBank/DDBJ databases">
        <title>A genome reference for cultivated species of the human gut microbiota.</title>
        <authorList>
            <person name="Zou Y."/>
            <person name="Xue W."/>
            <person name="Luo G."/>
        </authorList>
    </citation>
    <scope>NUCLEOTIDE SEQUENCE [LARGE SCALE GENOMIC DNA]</scope>
    <source>
        <strain evidence="1 2">AF37-12</strain>
    </source>
</reference>
<evidence type="ECO:0000313" key="2">
    <source>
        <dbReference type="Proteomes" id="UP000283616"/>
    </source>
</evidence>
<dbReference type="AlphaFoldDB" id="A0A1H7W8F7"/>
<protein>
    <submittedName>
        <fullName evidence="1">Uncharacterized protein</fullName>
    </submittedName>
</protein>
<sequence>MYEARQCKEKVSRRIDATGGGTSQKKHINYDWQSILNVMQRAHDLTCKTKIDYIHKGEIKSSEGDGENDIADANSVLQIIRAHPQTHWISLQPQVGKNIPGKCAEPHSLANALKIAIQPTDKIIKVTQYPAKFKNDYYRKYVKIPQDEFKDLKKKYKYGTKKFWNKMDKKRLEHAINNGYRTFAPKYIKGEQYPLCPTCEQWVPKLPKIGIDNREESYNDISENEYSSESYRYEHIFSHLE</sequence>
<evidence type="ECO:0000313" key="1">
    <source>
        <dbReference type="EMBL" id="RHL60531.1"/>
    </source>
</evidence>
<accession>A0A1H7W8F7</accession>